<evidence type="ECO:0000313" key="2">
    <source>
        <dbReference type="EMBL" id="TVU61950.1"/>
    </source>
</evidence>
<dbReference type="OrthoDB" id="370398at85006"/>
<dbReference type="AlphaFoldDB" id="A0A558GYH3"/>
<gene>
    <name evidence="2" type="ORF">FQP90_12825</name>
</gene>
<dbReference type="Proteomes" id="UP000316500">
    <property type="component" value="Unassembled WGS sequence"/>
</dbReference>
<feature type="signal peptide" evidence="1">
    <location>
        <begin position="1"/>
        <end position="20"/>
    </location>
</feature>
<reference evidence="2 3" key="1">
    <citation type="submission" date="2019-07" db="EMBL/GenBank/DDBJ databases">
        <title>Diversity of Bacteria from Kongsfjorden, Arctic.</title>
        <authorList>
            <person name="Yu Y."/>
        </authorList>
    </citation>
    <scope>NUCLEOTIDE SEQUENCE [LARGE SCALE GENOMIC DNA]</scope>
    <source>
        <strain evidence="2 3">SM1928</strain>
    </source>
</reference>
<protein>
    <submittedName>
        <fullName evidence="2">Uncharacterized protein</fullName>
    </submittedName>
</protein>
<evidence type="ECO:0000256" key="1">
    <source>
        <dbReference type="SAM" id="SignalP"/>
    </source>
</evidence>
<accession>A0A558GYH3</accession>
<dbReference type="RefSeq" id="WP_144651010.1">
    <property type="nucleotide sequence ID" value="NZ_VNFK01000009.1"/>
</dbReference>
<comment type="caution">
    <text evidence="2">The sequence shown here is derived from an EMBL/GenBank/DDBJ whole genome shotgun (WGS) entry which is preliminary data.</text>
</comment>
<organism evidence="2 3">
    <name type="scientific">Paenarthrobacter nitroguajacolicus</name>
    <name type="common">Arthrobacter nitroguajacolicus</name>
    <dbReference type="NCBI Taxonomy" id="211146"/>
    <lineage>
        <taxon>Bacteria</taxon>
        <taxon>Bacillati</taxon>
        <taxon>Actinomycetota</taxon>
        <taxon>Actinomycetes</taxon>
        <taxon>Micrococcales</taxon>
        <taxon>Micrococcaceae</taxon>
        <taxon>Paenarthrobacter</taxon>
    </lineage>
</organism>
<proteinExistence type="predicted"/>
<name>A0A558GYH3_PAENT</name>
<dbReference type="EMBL" id="VNFK01000009">
    <property type="protein sequence ID" value="TVU61950.1"/>
    <property type="molecule type" value="Genomic_DNA"/>
</dbReference>
<sequence>MVTTFIAAFAVMFGAQSALAYGAVYGQINNYYVAGHWYDSYPIIYTEPQSYAVAGTMSSFSGGGTYTGWAGARGRLFTQDNYLSCEGLNMYNPSPGTVANANSCSRYQSYNWYSWGVARGWTGSGYNDFYTFKSVLQGNW</sequence>
<evidence type="ECO:0000313" key="3">
    <source>
        <dbReference type="Proteomes" id="UP000316500"/>
    </source>
</evidence>
<keyword evidence="1" id="KW-0732">Signal</keyword>
<feature type="chain" id="PRO_5038975678" evidence="1">
    <location>
        <begin position="21"/>
        <end position="140"/>
    </location>
</feature>